<dbReference type="Gene3D" id="3.40.50.200">
    <property type="entry name" value="Peptidase S8/S53 domain"/>
    <property type="match status" value="1"/>
</dbReference>
<name>A0A1Q2M9H3_9GAMM</name>
<dbReference type="InterPro" id="IPR007280">
    <property type="entry name" value="Peptidase_C_arc/bac"/>
</dbReference>
<dbReference type="FunFam" id="2.60.120.380:FF:000013">
    <property type="entry name" value="Alkaline serine protease"/>
    <property type="match status" value="1"/>
</dbReference>
<dbReference type="EMBL" id="CP019650">
    <property type="protein sequence ID" value="AQQ69198.1"/>
    <property type="molecule type" value="Genomic_DNA"/>
</dbReference>
<accession>A0A1Q2M9H3</accession>
<dbReference type="PRINTS" id="PR00723">
    <property type="entry name" value="SUBTILISIN"/>
</dbReference>
<dbReference type="InterPro" id="IPR022398">
    <property type="entry name" value="Peptidase_S8_His-AS"/>
</dbReference>
<protein>
    <submittedName>
        <fullName evidence="15">Peptidase S8</fullName>
    </submittedName>
</protein>
<dbReference type="InterPro" id="IPR054399">
    <property type="entry name" value="Fervidolysin-like_N_prodom"/>
</dbReference>
<dbReference type="InterPro" id="IPR034176">
    <property type="entry name" value="Peptidases_S8_13"/>
</dbReference>
<comment type="subcellular location">
    <subcellularLocation>
        <location evidence="1">Secreted</location>
    </subcellularLocation>
</comment>
<evidence type="ECO:0000259" key="14">
    <source>
        <dbReference type="Pfam" id="PF22148"/>
    </source>
</evidence>
<evidence type="ECO:0000256" key="2">
    <source>
        <dbReference type="ARBA" id="ARBA00011073"/>
    </source>
</evidence>
<dbReference type="STRING" id="260552.Mag101_17340"/>
<dbReference type="OrthoDB" id="9790784at2"/>
<reference evidence="15" key="1">
    <citation type="submission" date="2017-02" db="EMBL/GenBank/DDBJ databases">
        <title>Genome of Microbulbifer agarilyticus GP101.</title>
        <authorList>
            <person name="Jung J."/>
            <person name="Bae S.S."/>
            <person name="Baek K."/>
        </authorList>
    </citation>
    <scope>NUCLEOTIDE SEQUENCE [LARGE SCALE GENOMIC DNA]</scope>
    <source>
        <strain evidence="15">GP101</strain>
    </source>
</reference>
<dbReference type="Gene3D" id="2.60.120.380">
    <property type="match status" value="2"/>
</dbReference>
<feature type="domain" description="Peptidase C-terminal archaeal/bacterial" evidence="13">
    <location>
        <begin position="616"/>
        <end position="682"/>
    </location>
</feature>
<organism evidence="15 16">
    <name type="scientific">Microbulbifer agarilyticus</name>
    <dbReference type="NCBI Taxonomy" id="260552"/>
    <lineage>
        <taxon>Bacteria</taxon>
        <taxon>Pseudomonadati</taxon>
        <taxon>Pseudomonadota</taxon>
        <taxon>Gammaproteobacteria</taxon>
        <taxon>Cellvibrionales</taxon>
        <taxon>Microbulbiferaceae</taxon>
        <taxon>Microbulbifer</taxon>
    </lineage>
</organism>
<dbReference type="InterPro" id="IPR023828">
    <property type="entry name" value="Peptidase_S8_Ser-AS"/>
</dbReference>
<evidence type="ECO:0000313" key="16">
    <source>
        <dbReference type="Proteomes" id="UP000188219"/>
    </source>
</evidence>
<dbReference type="Pfam" id="PF22148">
    <property type="entry name" value="Fervidolysin_NPro-like"/>
    <property type="match status" value="1"/>
</dbReference>
<keyword evidence="8" id="KW-0865">Zymogen</keyword>
<dbReference type="InterPro" id="IPR000209">
    <property type="entry name" value="Peptidase_S8/S53_dom"/>
</dbReference>
<evidence type="ECO:0000256" key="1">
    <source>
        <dbReference type="ARBA" id="ARBA00004613"/>
    </source>
</evidence>
<dbReference type="SUPFAM" id="SSF52743">
    <property type="entry name" value="Subtilisin-like"/>
    <property type="match status" value="1"/>
</dbReference>
<dbReference type="RefSeq" id="WP_077407780.1">
    <property type="nucleotide sequence ID" value="NZ_CP019650.1"/>
</dbReference>
<dbReference type="Pfam" id="PF00082">
    <property type="entry name" value="Peptidase_S8"/>
    <property type="match status" value="1"/>
</dbReference>
<dbReference type="GO" id="GO:0004252">
    <property type="term" value="F:serine-type endopeptidase activity"/>
    <property type="evidence" value="ECO:0007669"/>
    <property type="project" value="UniProtKB-UniRule"/>
</dbReference>
<feature type="chain" id="PRO_5010344581" evidence="11">
    <location>
        <begin position="37"/>
        <end position="697"/>
    </location>
</feature>
<evidence type="ECO:0000313" key="15">
    <source>
        <dbReference type="EMBL" id="AQQ69198.1"/>
    </source>
</evidence>
<keyword evidence="7 9" id="KW-0720">Serine protease</keyword>
<evidence type="ECO:0000256" key="5">
    <source>
        <dbReference type="ARBA" id="ARBA00022729"/>
    </source>
</evidence>
<feature type="domain" description="Peptidase C-terminal archaeal/bacterial" evidence="13">
    <location>
        <begin position="507"/>
        <end position="574"/>
    </location>
</feature>
<keyword evidence="3" id="KW-0964">Secreted</keyword>
<evidence type="ECO:0000256" key="3">
    <source>
        <dbReference type="ARBA" id="ARBA00022525"/>
    </source>
</evidence>
<dbReference type="GO" id="GO:0005576">
    <property type="term" value="C:extracellular region"/>
    <property type="evidence" value="ECO:0007669"/>
    <property type="project" value="UniProtKB-SubCell"/>
</dbReference>
<evidence type="ECO:0000256" key="7">
    <source>
        <dbReference type="ARBA" id="ARBA00022825"/>
    </source>
</evidence>
<sequence length="697" mass="71208">MKILNLLARSVRTSSCAGVTALLLGAGLSTSFSVQAVEPELTATSVAPQEMVTDRIIVKYKNTTAGANSLAMSQTAIDRVARTAGHRFKHMRRLATGAQLMRLERRASKAEMSAIIARLQQDPQVEYAEPDRLMQPMATPNDTNYNQQWHYFESTGGLNLPAAWDVTQGEGVVVAVIDTGYRPHADLNANLLPGYDMISDTTVAQDGNGRDSDASDPGDWSPAGACGPGEPARSSSWHGTHVAGTIAAVTNNNSGVAGVAYKSKVVPIRVLGRCGGYTSDIADGIIWGAGGSVSGVPANANPAQVLNLSLGGGGGCDTTTQNAINTARSLGTTVVVAAGNSNANAGNFSPASCSGVITVASTTRAGSRAYYSNYGSVVDVAAPGGETATSTNGVLSTLNSGSQGPGSDNYAFYQGTSMAAPHVAGAAALLYAVDSSITPDEVEANLKSTARSFPGSCSQCGSGIVDAAAAVAAANGGGGGNPDPGDGALTNGVTETGLAASSGQELRYTLEVPAGASNLSFQISGGSGDADLYVQYGSQPTTGSYECRPYLNGNNESCTISNVQAGTYHVMVRAYSTFSGVSLVGSFDESGNGGGGGATGWTESNVSGSASAWQHFTLDVNSGMSTLEVLMSGGSGDGDLYVRYGSQPTTSSYDCRPYRWGNNESCSISNPQSGTWYISIRGYSAYSGVTLQAEAAP</sequence>
<evidence type="ECO:0000256" key="8">
    <source>
        <dbReference type="ARBA" id="ARBA00023145"/>
    </source>
</evidence>
<keyword evidence="5 11" id="KW-0732">Signal</keyword>
<evidence type="ECO:0000256" key="10">
    <source>
        <dbReference type="SAM" id="MobiDB-lite"/>
    </source>
</evidence>
<dbReference type="Proteomes" id="UP000188219">
    <property type="component" value="Chromosome"/>
</dbReference>
<evidence type="ECO:0000259" key="12">
    <source>
        <dbReference type="Pfam" id="PF00082"/>
    </source>
</evidence>
<evidence type="ECO:0000256" key="6">
    <source>
        <dbReference type="ARBA" id="ARBA00022801"/>
    </source>
</evidence>
<evidence type="ECO:0000256" key="4">
    <source>
        <dbReference type="ARBA" id="ARBA00022670"/>
    </source>
</evidence>
<keyword evidence="6 9" id="KW-0378">Hydrolase</keyword>
<evidence type="ECO:0000256" key="9">
    <source>
        <dbReference type="PROSITE-ProRule" id="PRU01240"/>
    </source>
</evidence>
<gene>
    <name evidence="15" type="ORF">Mag101_17340</name>
</gene>
<feature type="domain" description="Peptidase S8/S53" evidence="12">
    <location>
        <begin position="169"/>
        <end position="463"/>
    </location>
</feature>
<dbReference type="AlphaFoldDB" id="A0A1Q2M9H3"/>
<dbReference type="Pfam" id="PF04151">
    <property type="entry name" value="PPC"/>
    <property type="match status" value="2"/>
</dbReference>
<dbReference type="InterPro" id="IPR015500">
    <property type="entry name" value="Peptidase_S8_subtilisin-rel"/>
</dbReference>
<dbReference type="PROSITE" id="PS51892">
    <property type="entry name" value="SUBTILASE"/>
    <property type="match status" value="1"/>
</dbReference>
<evidence type="ECO:0000256" key="11">
    <source>
        <dbReference type="SAM" id="SignalP"/>
    </source>
</evidence>
<keyword evidence="4 9" id="KW-0645">Protease</keyword>
<comment type="similarity">
    <text evidence="2 9">Belongs to the peptidase S8 family.</text>
</comment>
<feature type="active site" description="Charge relay system" evidence="9">
    <location>
        <position position="178"/>
    </location>
</feature>
<feature type="region of interest" description="Disordered" evidence="10">
    <location>
        <begin position="202"/>
        <end position="238"/>
    </location>
</feature>
<feature type="domain" description="Fervidolysin-like N-terminal prodomain" evidence="14">
    <location>
        <begin position="42"/>
        <end position="130"/>
    </location>
</feature>
<proteinExistence type="inferred from homology"/>
<dbReference type="PANTHER" id="PTHR43806:SF11">
    <property type="entry name" value="CEREVISIN-RELATED"/>
    <property type="match status" value="1"/>
</dbReference>
<dbReference type="PANTHER" id="PTHR43806">
    <property type="entry name" value="PEPTIDASE S8"/>
    <property type="match status" value="1"/>
</dbReference>
<feature type="active site" description="Charge relay system" evidence="9">
    <location>
        <position position="417"/>
    </location>
</feature>
<dbReference type="InterPro" id="IPR036852">
    <property type="entry name" value="Peptidase_S8/S53_dom_sf"/>
</dbReference>
<feature type="signal peptide" evidence="11">
    <location>
        <begin position="1"/>
        <end position="36"/>
    </location>
</feature>
<dbReference type="FunFam" id="3.40.50.200:FF:000022">
    <property type="entry name" value="Extracellular protease"/>
    <property type="match status" value="1"/>
</dbReference>
<dbReference type="InterPro" id="IPR050131">
    <property type="entry name" value="Peptidase_S8_subtilisin-like"/>
</dbReference>
<dbReference type="GO" id="GO:0006508">
    <property type="term" value="P:proteolysis"/>
    <property type="evidence" value="ECO:0007669"/>
    <property type="project" value="UniProtKB-KW"/>
</dbReference>
<dbReference type="eggNOG" id="COG5640">
    <property type="taxonomic scope" value="Bacteria"/>
</dbReference>
<dbReference type="eggNOG" id="COG1404">
    <property type="taxonomic scope" value="Bacteria"/>
</dbReference>
<dbReference type="KEGG" id="maga:Mag101_17340"/>
<dbReference type="PROSITE" id="PS00138">
    <property type="entry name" value="SUBTILASE_SER"/>
    <property type="match status" value="1"/>
</dbReference>
<feature type="active site" description="Charge relay system" evidence="9">
    <location>
        <position position="238"/>
    </location>
</feature>
<evidence type="ECO:0000259" key="13">
    <source>
        <dbReference type="Pfam" id="PF04151"/>
    </source>
</evidence>
<keyword evidence="16" id="KW-1185">Reference proteome</keyword>
<dbReference type="PROSITE" id="PS00137">
    <property type="entry name" value="SUBTILASE_HIS"/>
    <property type="match status" value="1"/>
</dbReference>
<dbReference type="CDD" id="cd07496">
    <property type="entry name" value="Peptidases_S8_13"/>
    <property type="match status" value="1"/>
</dbReference>